<keyword evidence="3" id="KW-1185">Reference proteome</keyword>
<comment type="caution">
    <text evidence="2">The sequence shown here is derived from an EMBL/GenBank/DDBJ whole genome shotgun (WGS) entry which is preliminary data.</text>
</comment>
<evidence type="ECO:0000313" key="2">
    <source>
        <dbReference type="EMBL" id="EJK54593.1"/>
    </source>
</evidence>
<dbReference type="EMBL" id="AGNL01035607">
    <property type="protein sequence ID" value="EJK54593.1"/>
    <property type="molecule type" value="Genomic_DNA"/>
</dbReference>
<sequence length="105" mass="11091">WVRRGLRLSDQPPPSATRSGGQRRSGLQSVAYVAVAAVFGQAGRSMATRPYRFHDVTDERRFSYSPAPSAGLSSFRILLPPAAALGMRLACCSAWCPSPGAAPGA</sequence>
<gene>
    <name evidence="2" type="ORF">THAOC_25762</name>
</gene>
<organism evidence="2 3">
    <name type="scientific">Thalassiosira oceanica</name>
    <name type="common">Marine diatom</name>
    <dbReference type="NCBI Taxonomy" id="159749"/>
    <lineage>
        <taxon>Eukaryota</taxon>
        <taxon>Sar</taxon>
        <taxon>Stramenopiles</taxon>
        <taxon>Ochrophyta</taxon>
        <taxon>Bacillariophyta</taxon>
        <taxon>Coscinodiscophyceae</taxon>
        <taxon>Thalassiosirophycidae</taxon>
        <taxon>Thalassiosirales</taxon>
        <taxon>Thalassiosiraceae</taxon>
        <taxon>Thalassiosira</taxon>
    </lineage>
</organism>
<reference evidence="2 3" key="1">
    <citation type="journal article" date="2012" name="Genome Biol.">
        <title>Genome and low-iron response of an oceanic diatom adapted to chronic iron limitation.</title>
        <authorList>
            <person name="Lommer M."/>
            <person name="Specht M."/>
            <person name="Roy A.S."/>
            <person name="Kraemer L."/>
            <person name="Andreson R."/>
            <person name="Gutowska M.A."/>
            <person name="Wolf J."/>
            <person name="Bergner S.V."/>
            <person name="Schilhabel M.B."/>
            <person name="Klostermeier U.C."/>
            <person name="Beiko R.G."/>
            <person name="Rosenstiel P."/>
            <person name="Hippler M."/>
            <person name="Laroche J."/>
        </authorList>
    </citation>
    <scope>NUCLEOTIDE SEQUENCE [LARGE SCALE GENOMIC DNA]</scope>
    <source>
        <strain evidence="2 3">CCMP1005</strain>
    </source>
</reference>
<protein>
    <submittedName>
        <fullName evidence="2">Uncharacterized protein</fullName>
    </submittedName>
</protein>
<feature type="non-terminal residue" evidence="2">
    <location>
        <position position="1"/>
    </location>
</feature>
<proteinExistence type="predicted"/>
<dbReference type="Proteomes" id="UP000266841">
    <property type="component" value="Unassembled WGS sequence"/>
</dbReference>
<accession>K0RLJ8</accession>
<name>K0RLJ8_THAOC</name>
<evidence type="ECO:0000256" key="1">
    <source>
        <dbReference type="SAM" id="MobiDB-lite"/>
    </source>
</evidence>
<feature type="region of interest" description="Disordered" evidence="1">
    <location>
        <begin position="1"/>
        <end position="24"/>
    </location>
</feature>
<evidence type="ECO:0000313" key="3">
    <source>
        <dbReference type="Proteomes" id="UP000266841"/>
    </source>
</evidence>
<dbReference type="AlphaFoldDB" id="K0RLJ8"/>